<name>A0A4Q4KVE7_9FLAO</name>
<dbReference type="Proteomes" id="UP000293952">
    <property type="component" value="Unassembled WGS sequence"/>
</dbReference>
<gene>
    <name evidence="2" type="ORF">ERX46_03450</name>
</gene>
<dbReference type="OrthoDB" id="665223at2"/>
<proteinExistence type="predicted"/>
<accession>A0A4Q4KVE7</accession>
<protein>
    <recommendedName>
        <fullName evidence="1">DUF3108 domain-containing protein</fullName>
    </recommendedName>
</protein>
<feature type="domain" description="DUF3108" evidence="1">
    <location>
        <begin position="29"/>
        <end position="224"/>
    </location>
</feature>
<sequence length="230" mass="26023">MKNFITTLFLSLFTTVLFSQECMNSEYLKKGTQWEITSFDKKGKNTGFTKHEILNASHSSNKSLWEIKTQLYDEKDEFIHDGTIEVICENGIYKIDMSQMIPAETMKSLESMEVEMDGTSINYPTEKDVNTQLEDATITISASTSGISIMNMKITTFDRKIEGIETVKTDAGNFECLKITEKAKMENSMMSRESSTISWFLTGFGVVKSESYNHKDKLTGSSELSALSYK</sequence>
<dbReference type="EMBL" id="SETE01000001">
    <property type="protein sequence ID" value="RYM36064.1"/>
    <property type="molecule type" value="Genomic_DNA"/>
</dbReference>
<evidence type="ECO:0000313" key="3">
    <source>
        <dbReference type="Proteomes" id="UP000293952"/>
    </source>
</evidence>
<dbReference type="Gene3D" id="2.40.360.20">
    <property type="match status" value="1"/>
</dbReference>
<organism evidence="2 3">
    <name type="scientific">Brumimicrobium glaciale</name>
    <dbReference type="NCBI Taxonomy" id="200475"/>
    <lineage>
        <taxon>Bacteria</taxon>
        <taxon>Pseudomonadati</taxon>
        <taxon>Bacteroidota</taxon>
        <taxon>Flavobacteriia</taxon>
        <taxon>Flavobacteriales</taxon>
        <taxon>Crocinitomicaceae</taxon>
        <taxon>Brumimicrobium</taxon>
    </lineage>
</organism>
<dbReference type="AlphaFoldDB" id="A0A4Q4KVE7"/>
<reference evidence="2 3" key="1">
    <citation type="submission" date="2019-02" db="EMBL/GenBank/DDBJ databases">
        <title>Genome sequence of the sea-ice species Brumimicrobium glaciale.</title>
        <authorList>
            <person name="Bowman J.P."/>
        </authorList>
    </citation>
    <scope>NUCLEOTIDE SEQUENCE [LARGE SCALE GENOMIC DNA]</scope>
    <source>
        <strain evidence="2 3">IC156</strain>
    </source>
</reference>
<evidence type="ECO:0000313" key="2">
    <source>
        <dbReference type="EMBL" id="RYM36064.1"/>
    </source>
</evidence>
<comment type="caution">
    <text evidence="2">The sequence shown here is derived from an EMBL/GenBank/DDBJ whole genome shotgun (WGS) entry which is preliminary data.</text>
</comment>
<evidence type="ECO:0000259" key="1">
    <source>
        <dbReference type="Pfam" id="PF21347"/>
    </source>
</evidence>
<keyword evidence="3" id="KW-1185">Reference proteome</keyword>
<dbReference type="Pfam" id="PF21347">
    <property type="entry name" value="DUF3108_like"/>
    <property type="match status" value="1"/>
</dbReference>
<dbReference type="InterPro" id="IPR049279">
    <property type="entry name" value="DUF3108-like"/>
</dbReference>
<dbReference type="RefSeq" id="WP_130092429.1">
    <property type="nucleotide sequence ID" value="NZ_SETE01000001.1"/>
</dbReference>